<feature type="transmembrane region" description="Helical" evidence="5">
    <location>
        <begin position="175"/>
        <end position="196"/>
    </location>
</feature>
<gene>
    <name evidence="6" type="ORF">CPRO_03530</name>
    <name evidence="7" type="ORF">SAMN02745151_00002</name>
</gene>
<reference evidence="6 8" key="1">
    <citation type="journal article" date="2016" name="Genome Announc.">
        <title>Complete Genome Sequence of the Amino Acid-Fermenting Clostridium propionicum X2 (DSM 1682).</title>
        <authorList>
            <person name="Poehlein A."/>
            <person name="Schlien K."/>
            <person name="Chowdhury N.P."/>
            <person name="Gottschalk G."/>
            <person name="Buckel W."/>
            <person name="Daniel R."/>
        </authorList>
    </citation>
    <scope>NUCLEOTIDE SEQUENCE [LARGE SCALE GENOMIC DNA]</scope>
    <source>
        <strain evidence="6 8">X2</strain>
    </source>
</reference>
<reference evidence="9" key="3">
    <citation type="submission" date="2016-11" db="EMBL/GenBank/DDBJ databases">
        <authorList>
            <person name="Jaros S."/>
            <person name="Januszkiewicz K."/>
            <person name="Wedrychowicz H."/>
        </authorList>
    </citation>
    <scope>NUCLEOTIDE SEQUENCE [LARGE SCALE GENOMIC DNA]</scope>
    <source>
        <strain evidence="9">DSM 1682</strain>
    </source>
</reference>
<comment type="subcellular location">
    <subcellularLocation>
        <location evidence="1">Membrane</location>
        <topology evidence="1">Multi-pass membrane protein</topology>
    </subcellularLocation>
</comment>
<evidence type="ECO:0000313" key="9">
    <source>
        <dbReference type="Proteomes" id="UP000184204"/>
    </source>
</evidence>
<feature type="transmembrane region" description="Helical" evidence="5">
    <location>
        <begin position="36"/>
        <end position="56"/>
    </location>
</feature>
<dbReference type="GO" id="GO:0009403">
    <property type="term" value="P:toxin biosynthetic process"/>
    <property type="evidence" value="ECO:0007669"/>
    <property type="project" value="InterPro"/>
</dbReference>
<feature type="transmembrane region" description="Helical" evidence="5">
    <location>
        <begin position="124"/>
        <end position="154"/>
    </location>
</feature>
<keyword evidence="8" id="KW-1185">Reference proteome</keyword>
<reference evidence="7" key="4">
    <citation type="submission" date="2016-11" db="EMBL/GenBank/DDBJ databases">
        <authorList>
            <person name="Varghese N."/>
            <person name="Submissions S."/>
        </authorList>
    </citation>
    <scope>NUCLEOTIDE SEQUENCE</scope>
    <source>
        <strain evidence="7">DSM 1682</strain>
    </source>
</reference>
<evidence type="ECO:0000256" key="5">
    <source>
        <dbReference type="SAM" id="Phobius"/>
    </source>
</evidence>
<dbReference type="EMBL" id="FQUA01000001">
    <property type="protein sequence ID" value="SHE27049.1"/>
    <property type="molecule type" value="Genomic_DNA"/>
</dbReference>
<evidence type="ECO:0000256" key="3">
    <source>
        <dbReference type="ARBA" id="ARBA00022989"/>
    </source>
</evidence>
<name>A0A0X8VBP1_ANAPI</name>
<evidence type="ECO:0000313" key="8">
    <source>
        <dbReference type="Proteomes" id="UP000068026"/>
    </source>
</evidence>
<dbReference type="EMBL" id="CP014223">
    <property type="protein sequence ID" value="AMJ39969.1"/>
    <property type="molecule type" value="Genomic_DNA"/>
</dbReference>
<dbReference type="RefSeq" id="WP_066047138.1">
    <property type="nucleotide sequence ID" value="NZ_CP014223.1"/>
</dbReference>
<accession>A0A0X8VBP1</accession>
<organism evidence="7 9">
    <name type="scientific">Anaerotignum propionicum DSM 1682</name>
    <dbReference type="NCBI Taxonomy" id="991789"/>
    <lineage>
        <taxon>Bacteria</taxon>
        <taxon>Bacillati</taxon>
        <taxon>Bacillota</taxon>
        <taxon>Clostridia</taxon>
        <taxon>Lachnospirales</taxon>
        <taxon>Anaerotignaceae</taxon>
        <taxon>Anaerotignum</taxon>
    </lineage>
</organism>
<evidence type="ECO:0000313" key="7">
    <source>
        <dbReference type="EMBL" id="SHE27049.1"/>
    </source>
</evidence>
<dbReference type="Proteomes" id="UP000068026">
    <property type="component" value="Chromosome"/>
</dbReference>
<keyword evidence="2 5" id="KW-0812">Transmembrane</keyword>
<proteinExistence type="predicted"/>
<reference evidence="8" key="2">
    <citation type="submission" date="2016-01" db="EMBL/GenBank/DDBJ databases">
        <authorList>
            <person name="Poehlein A."/>
            <person name="Schlien K."/>
            <person name="Gottschalk G."/>
            <person name="Buckel W."/>
            <person name="Daniel R."/>
        </authorList>
    </citation>
    <scope>NUCLEOTIDE SEQUENCE [LARGE SCALE GENOMIC DNA]</scope>
    <source>
        <strain evidence="8">X2</strain>
    </source>
</reference>
<evidence type="ECO:0000256" key="4">
    <source>
        <dbReference type="ARBA" id="ARBA00023136"/>
    </source>
</evidence>
<dbReference type="KEGG" id="cpro:CPRO_03530"/>
<keyword evidence="4 5" id="KW-0472">Membrane</keyword>
<feature type="transmembrane region" description="Helical" evidence="5">
    <location>
        <begin position="208"/>
        <end position="229"/>
    </location>
</feature>
<dbReference type="InterPro" id="IPR003825">
    <property type="entry name" value="Colicin-V_CvpA"/>
</dbReference>
<dbReference type="AlphaFoldDB" id="A0A0X8VBP1"/>
<dbReference type="GO" id="GO:0016020">
    <property type="term" value="C:membrane"/>
    <property type="evidence" value="ECO:0007669"/>
    <property type="project" value="UniProtKB-SubCell"/>
</dbReference>
<evidence type="ECO:0000256" key="1">
    <source>
        <dbReference type="ARBA" id="ARBA00004141"/>
    </source>
</evidence>
<dbReference type="OrthoDB" id="2083110at2"/>
<keyword evidence="3 5" id="KW-1133">Transmembrane helix</keyword>
<feature type="transmembrane region" description="Helical" evidence="5">
    <location>
        <begin position="6"/>
        <end position="24"/>
    </location>
</feature>
<dbReference type="Proteomes" id="UP000184204">
    <property type="component" value="Unassembled WGS sequence"/>
</dbReference>
<sequence length="233" mass="25989">MEQMPLLLDAAVIILILVFAGIGYHKGFVMEALSFLPMLAAMIAVKFLTPVMGVLLRKTPFFGTLANSIGKSMQLDTVIGNAAMHTQTEIIQNMHLPDFLKDALLENNNPVIYNLLDVQGLKEYIAGFLANVCINIVSVIIVFVVVLFLARFLLKALNLVSKLPILNFFNRSCGLLVGGIKGLFWIWLIAMGITFLQCNDKMLSFFQVLNQSVIALFLYENNILLFLILKIFT</sequence>
<dbReference type="Pfam" id="PF02674">
    <property type="entry name" value="Colicin_V"/>
    <property type="match status" value="2"/>
</dbReference>
<protein>
    <submittedName>
        <fullName evidence="7">Colicin V production protein</fullName>
    </submittedName>
</protein>
<evidence type="ECO:0000313" key="6">
    <source>
        <dbReference type="EMBL" id="AMJ39969.1"/>
    </source>
</evidence>
<evidence type="ECO:0000256" key="2">
    <source>
        <dbReference type="ARBA" id="ARBA00022692"/>
    </source>
</evidence>